<name>A0A8S1Q496_PARPR</name>
<sequence length="255" mass="30300">MKSSLVTKNGHRTKKNSDHNSKFSYSSCKSCLTSERQTQVKATLKVLYEMREDQSSKLAVKFTQLQISLATQSIIHLISKFKFAKLQTYLRILIQDSIIRQPSLYAIESISLPKDIDDFLLIQIKHKPEYKQRHHFKTQKGWILMQTLNKLKQKYNGFYFNSLINILNYAKELRKFTNSSQNILNNNNVDHYFFLCNLNRIICCNIIGRILTKLNYNQYKNNIVVLKQTQLRNNWQLNQQVQPFLHHFQMKYIEK</sequence>
<accession>A0A8S1Q496</accession>
<keyword evidence="3" id="KW-1185">Reference proteome</keyword>
<evidence type="ECO:0000256" key="1">
    <source>
        <dbReference type="SAM" id="MobiDB-lite"/>
    </source>
</evidence>
<evidence type="ECO:0000313" key="2">
    <source>
        <dbReference type="EMBL" id="CAD8109974.1"/>
    </source>
</evidence>
<dbReference type="Proteomes" id="UP000688137">
    <property type="component" value="Unassembled WGS sequence"/>
</dbReference>
<evidence type="ECO:0000313" key="3">
    <source>
        <dbReference type="Proteomes" id="UP000688137"/>
    </source>
</evidence>
<gene>
    <name evidence="2" type="ORF">PPRIM_AZ9-3.1.T1420086</name>
</gene>
<reference evidence="2" key="1">
    <citation type="submission" date="2021-01" db="EMBL/GenBank/DDBJ databases">
        <authorList>
            <consortium name="Genoscope - CEA"/>
            <person name="William W."/>
        </authorList>
    </citation>
    <scope>NUCLEOTIDE SEQUENCE</scope>
</reference>
<protein>
    <submittedName>
        <fullName evidence="2">Uncharacterized protein</fullName>
    </submittedName>
</protein>
<dbReference type="EMBL" id="CAJJDM010000146">
    <property type="protein sequence ID" value="CAD8109974.1"/>
    <property type="molecule type" value="Genomic_DNA"/>
</dbReference>
<feature type="region of interest" description="Disordered" evidence="1">
    <location>
        <begin position="1"/>
        <end position="25"/>
    </location>
</feature>
<organism evidence="2 3">
    <name type="scientific">Paramecium primaurelia</name>
    <dbReference type="NCBI Taxonomy" id="5886"/>
    <lineage>
        <taxon>Eukaryota</taxon>
        <taxon>Sar</taxon>
        <taxon>Alveolata</taxon>
        <taxon>Ciliophora</taxon>
        <taxon>Intramacronucleata</taxon>
        <taxon>Oligohymenophorea</taxon>
        <taxon>Peniculida</taxon>
        <taxon>Parameciidae</taxon>
        <taxon>Paramecium</taxon>
    </lineage>
</organism>
<dbReference type="AlphaFoldDB" id="A0A8S1Q496"/>
<comment type="caution">
    <text evidence="2">The sequence shown here is derived from an EMBL/GenBank/DDBJ whole genome shotgun (WGS) entry which is preliminary data.</text>
</comment>
<proteinExistence type="predicted"/>